<organism evidence="1 2">
    <name type="scientific">Halomarina oriensis</name>
    <dbReference type="NCBI Taxonomy" id="671145"/>
    <lineage>
        <taxon>Archaea</taxon>
        <taxon>Methanobacteriati</taxon>
        <taxon>Methanobacteriota</taxon>
        <taxon>Stenosarchaea group</taxon>
        <taxon>Halobacteria</taxon>
        <taxon>Halobacteriales</taxon>
        <taxon>Natronomonadaceae</taxon>
        <taxon>Halomarina</taxon>
    </lineage>
</organism>
<dbReference type="Proteomes" id="UP000451471">
    <property type="component" value="Unassembled WGS sequence"/>
</dbReference>
<evidence type="ECO:0000313" key="2">
    <source>
        <dbReference type="Proteomes" id="UP000451471"/>
    </source>
</evidence>
<dbReference type="AlphaFoldDB" id="A0A6B0GHF4"/>
<name>A0A6B0GHF4_9EURY</name>
<gene>
    <name evidence="1" type="ORF">GQS65_06550</name>
</gene>
<dbReference type="OrthoDB" id="293005at2157"/>
<proteinExistence type="predicted"/>
<sequence>MGSWLRAGYDLVAGTGDHLAGDVDESIGRQFDDRPGGGFADLAPEGHDPEADGAGNRFLFGPTRDVYDTIVDYDGRLNGSEDSADVLGPSIDEATDPFIYQPGEDVGALEGTLRSLFASPGRILVLVVIVGGLWLVRPLLELASEVSDT</sequence>
<protein>
    <submittedName>
        <fullName evidence="1">Uncharacterized protein</fullName>
    </submittedName>
</protein>
<reference evidence="1 2" key="1">
    <citation type="submission" date="2019-12" db="EMBL/GenBank/DDBJ databases">
        <title>Halocatena pleomorpha gen. nov. sp. nov., an extremely halophilic archaeon of family Halobacteriaceae isolated from saltpan soil.</title>
        <authorList>
            <person name="Pal Y."/>
            <person name="Verma A."/>
            <person name="Krishnamurthi S."/>
            <person name="Kumar P."/>
        </authorList>
    </citation>
    <scope>NUCLEOTIDE SEQUENCE [LARGE SCALE GENOMIC DNA]</scope>
    <source>
        <strain evidence="1 2">JCM 16495</strain>
    </source>
</reference>
<dbReference type="EMBL" id="WSZK01000015">
    <property type="protein sequence ID" value="MWG34154.1"/>
    <property type="molecule type" value="Genomic_DNA"/>
</dbReference>
<dbReference type="RefSeq" id="WP_158203873.1">
    <property type="nucleotide sequence ID" value="NZ_WSZK01000015.1"/>
</dbReference>
<accession>A0A6B0GHF4</accession>
<comment type="caution">
    <text evidence="1">The sequence shown here is derived from an EMBL/GenBank/DDBJ whole genome shotgun (WGS) entry which is preliminary data.</text>
</comment>
<evidence type="ECO:0000313" key="1">
    <source>
        <dbReference type="EMBL" id="MWG34154.1"/>
    </source>
</evidence>
<keyword evidence="2" id="KW-1185">Reference proteome</keyword>